<dbReference type="InterPro" id="IPR050961">
    <property type="entry name" value="BolA/IbaG_stress_morph_reg"/>
</dbReference>
<dbReference type="PANTHER" id="PTHR46229:SF4">
    <property type="entry name" value="ACID STRESS PROTEIN IBAG"/>
    <property type="match status" value="1"/>
</dbReference>
<dbReference type="Gene3D" id="3.30.300.90">
    <property type="entry name" value="BolA-like"/>
    <property type="match status" value="1"/>
</dbReference>
<sequence>MDAQAIEAILRDQLNLAEVYVSGENAHFNVTAVSDDFAAMNKVKQQQMIYAPLMQYISTNDIHALSIKTFTVEKWRKVRLLNGL</sequence>
<dbReference type="EMBL" id="JSUM01000014">
    <property type="protein sequence ID" value="KGQ69919.1"/>
    <property type="molecule type" value="Genomic_DNA"/>
</dbReference>
<evidence type="ECO:0000313" key="4">
    <source>
        <dbReference type="Proteomes" id="UP000030380"/>
    </source>
</evidence>
<dbReference type="SUPFAM" id="SSF82657">
    <property type="entry name" value="BolA-like"/>
    <property type="match status" value="1"/>
</dbReference>
<dbReference type="InterPro" id="IPR002634">
    <property type="entry name" value="BolA"/>
</dbReference>
<dbReference type="AlphaFoldDB" id="A0A0A3B8K0"/>
<comment type="similarity">
    <text evidence="1 2">Belongs to the BolA/IbaG family.</text>
</comment>
<keyword evidence="4" id="KW-1185">Reference proteome</keyword>
<gene>
    <name evidence="3" type="ORF">OA57_09855</name>
</gene>
<evidence type="ECO:0000313" key="3">
    <source>
        <dbReference type="EMBL" id="KGQ69919.1"/>
    </source>
</evidence>
<dbReference type="STRING" id="505317.OA57_09855"/>
<comment type="caution">
    <text evidence="3">The sequence shown here is derived from an EMBL/GenBank/DDBJ whole genome shotgun (WGS) entry which is preliminary data.</text>
</comment>
<dbReference type="PANTHER" id="PTHR46229">
    <property type="entry name" value="BOLA TRANSCRIPTION REGULATOR"/>
    <property type="match status" value="1"/>
</dbReference>
<dbReference type="InterPro" id="IPR036065">
    <property type="entry name" value="BolA-like_sf"/>
</dbReference>
<evidence type="ECO:0000256" key="1">
    <source>
        <dbReference type="ARBA" id="ARBA00005578"/>
    </source>
</evidence>
<accession>A0A0A3B8K0</accession>
<evidence type="ECO:0000256" key="2">
    <source>
        <dbReference type="RuleBase" id="RU003860"/>
    </source>
</evidence>
<dbReference type="RefSeq" id="WP_034617032.1">
    <property type="nucleotide sequence ID" value="NZ_JSUM01000014.1"/>
</dbReference>
<name>A0A0A3B8K0_9PAST</name>
<dbReference type="PIRSF" id="PIRSF003113">
    <property type="entry name" value="BolA"/>
    <property type="match status" value="1"/>
</dbReference>
<dbReference type="OrthoDB" id="9812890at2"/>
<dbReference type="Pfam" id="PF01722">
    <property type="entry name" value="BolA"/>
    <property type="match status" value="1"/>
</dbReference>
<dbReference type="Proteomes" id="UP000030380">
    <property type="component" value="Unassembled WGS sequence"/>
</dbReference>
<reference evidence="3 4" key="1">
    <citation type="submission" date="2014-11" db="EMBL/GenBank/DDBJ databases">
        <title>Draft genome sequence of Chelonobacter oris 1662T, associated with respiratory disease in Hermann's Tortoises.</title>
        <authorList>
            <person name="Kudirkiene E."/>
            <person name="Hansen M.J."/>
            <person name="Bojesen A.M."/>
        </authorList>
    </citation>
    <scope>NUCLEOTIDE SEQUENCE [LARGE SCALE GENOMIC DNA]</scope>
    <source>
        <strain evidence="3 4">1662</strain>
    </source>
</reference>
<organism evidence="3 4">
    <name type="scientific">Chelonobacter oris</name>
    <dbReference type="NCBI Taxonomy" id="505317"/>
    <lineage>
        <taxon>Bacteria</taxon>
        <taxon>Pseudomonadati</taxon>
        <taxon>Pseudomonadota</taxon>
        <taxon>Gammaproteobacteria</taxon>
        <taxon>Pasteurellales</taxon>
        <taxon>Pasteurellaceae</taxon>
        <taxon>Chelonobacter</taxon>
    </lineage>
</organism>
<protein>
    <submittedName>
        <fullName evidence="3">BolA family transcriptional regulator</fullName>
    </submittedName>
</protein>
<proteinExistence type="inferred from homology"/>